<evidence type="ECO:0000259" key="7">
    <source>
        <dbReference type="Pfam" id="PF16198"/>
    </source>
</evidence>
<dbReference type="PANTHER" id="PTHR13767:SF2">
    <property type="entry name" value="PSEUDOURIDYLATE SYNTHASE TRUB1"/>
    <property type="match status" value="1"/>
</dbReference>
<dbReference type="NCBIfam" id="TIGR00431">
    <property type="entry name" value="TruB"/>
    <property type="match status" value="1"/>
</dbReference>
<comment type="catalytic activity">
    <reaction evidence="1 5">
        <text>uridine(55) in tRNA = pseudouridine(55) in tRNA</text>
        <dbReference type="Rhea" id="RHEA:42532"/>
        <dbReference type="Rhea" id="RHEA-COMP:10101"/>
        <dbReference type="Rhea" id="RHEA-COMP:10102"/>
        <dbReference type="ChEBI" id="CHEBI:65314"/>
        <dbReference type="ChEBI" id="CHEBI:65315"/>
        <dbReference type="EC" id="5.4.99.25"/>
    </reaction>
</comment>
<keyword evidence="4 5" id="KW-0413">Isomerase</keyword>
<evidence type="ECO:0000256" key="1">
    <source>
        <dbReference type="ARBA" id="ARBA00000385"/>
    </source>
</evidence>
<reference evidence="8 9" key="1">
    <citation type="submission" date="2023-03" db="EMBL/GenBank/DDBJ databases">
        <title>Paludisphaera mucosa sp. nov. a novel planctomycete from northern fen.</title>
        <authorList>
            <person name="Ivanova A."/>
        </authorList>
    </citation>
    <scope>NUCLEOTIDE SEQUENCE [LARGE SCALE GENOMIC DNA]</scope>
    <source>
        <strain evidence="8 9">Pla2</strain>
    </source>
</reference>
<feature type="domain" description="Pseudouridine synthase II N-terminal" evidence="6">
    <location>
        <begin position="40"/>
        <end position="183"/>
    </location>
</feature>
<evidence type="ECO:0000313" key="8">
    <source>
        <dbReference type="EMBL" id="MDG3004222.1"/>
    </source>
</evidence>
<evidence type="ECO:0000313" key="9">
    <source>
        <dbReference type="Proteomes" id="UP001216907"/>
    </source>
</evidence>
<keyword evidence="3 5" id="KW-0819">tRNA processing</keyword>
<feature type="domain" description="tRNA pseudouridylate synthase B C-terminal" evidence="7">
    <location>
        <begin position="184"/>
        <end position="224"/>
    </location>
</feature>
<protein>
    <recommendedName>
        <fullName evidence="5">tRNA pseudouridine synthase B</fullName>
        <ecNumber evidence="5">5.4.99.25</ecNumber>
    </recommendedName>
    <alternativeName>
        <fullName evidence="5">tRNA pseudouridine(55) synthase</fullName>
        <shortName evidence="5">Psi55 synthase</shortName>
    </alternativeName>
    <alternativeName>
        <fullName evidence="5">tRNA pseudouridylate synthase</fullName>
    </alternativeName>
    <alternativeName>
        <fullName evidence="5">tRNA-uridine isomerase</fullName>
    </alternativeName>
</protein>
<dbReference type="InterPro" id="IPR020103">
    <property type="entry name" value="PsdUridine_synth_cat_dom_sf"/>
</dbReference>
<dbReference type="Gene3D" id="3.30.2350.10">
    <property type="entry name" value="Pseudouridine synthase"/>
    <property type="match status" value="1"/>
</dbReference>
<evidence type="ECO:0000256" key="5">
    <source>
        <dbReference type="HAMAP-Rule" id="MF_01080"/>
    </source>
</evidence>
<dbReference type="Pfam" id="PF01509">
    <property type="entry name" value="TruB_N"/>
    <property type="match status" value="1"/>
</dbReference>
<keyword evidence="9" id="KW-1185">Reference proteome</keyword>
<dbReference type="InterPro" id="IPR014780">
    <property type="entry name" value="tRNA_psdUridine_synth_TruB"/>
</dbReference>
<dbReference type="GO" id="GO:0160148">
    <property type="term" value="F:tRNA pseudouridine(55) synthase activity"/>
    <property type="evidence" value="ECO:0007669"/>
    <property type="project" value="UniProtKB-EC"/>
</dbReference>
<sequence length="299" mass="31808">MSLDDVDELPVWEGILSLDKPPGVTSRDVVNRVGRLLPRKVKAGHAGTLDPLATGVLVICIGPATRLIEYVQRMGKTYRSTFRLGARSDTHDVDGTVVATPDPRVADRDEIEAALASQTGEVLQQPPEFSALKVAGRRAYDLARAGEAVELAPRPVRIDRIRVLDYAWPRLEVEIDCGSGTYIRSIARDLGEALGCGAVMETLVRTRIGVFAQADAAAPGDLDRETLAEALRPALDAVPDLPRVALDAVALADVLLGRKIAGDAPPESEVALIGPGGRLVALGRADADGRSIQPRKVLG</sequence>
<feature type="active site" description="Nucleophile" evidence="5">
    <location>
        <position position="50"/>
    </location>
</feature>
<comment type="caution">
    <text evidence="8">The sequence shown here is derived from an EMBL/GenBank/DDBJ whole genome shotgun (WGS) entry which is preliminary data.</text>
</comment>
<evidence type="ECO:0000256" key="4">
    <source>
        <dbReference type="ARBA" id="ARBA00023235"/>
    </source>
</evidence>
<dbReference type="InterPro" id="IPR032819">
    <property type="entry name" value="TruB_C"/>
</dbReference>
<dbReference type="EC" id="5.4.99.25" evidence="5"/>
<gene>
    <name evidence="5 8" type="primary">truB</name>
    <name evidence="8" type="ORF">PZE19_10580</name>
</gene>
<dbReference type="HAMAP" id="MF_01080">
    <property type="entry name" value="TruB_bact"/>
    <property type="match status" value="1"/>
</dbReference>
<proteinExistence type="inferred from homology"/>
<comment type="function">
    <text evidence="5">Responsible for synthesis of pseudouridine from uracil-55 in the psi GC loop of transfer RNAs.</text>
</comment>
<name>A0ABT6F9F2_9BACT</name>
<evidence type="ECO:0000256" key="3">
    <source>
        <dbReference type="ARBA" id="ARBA00022694"/>
    </source>
</evidence>
<dbReference type="Proteomes" id="UP001216907">
    <property type="component" value="Unassembled WGS sequence"/>
</dbReference>
<dbReference type="Pfam" id="PF16198">
    <property type="entry name" value="TruB_C_2"/>
    <property type="match status" value="1"/>
</dbReference>
<evidence type="ECO:0000256" key="2">
    <source>
        <dbReference type="ARBA" id="ARBA00005642"/>
    </source>
</evidence>
<dbReference type="SUPFAM" id="SSF55120">
    <property type="entry name" value="Pseudouridine synthase"/>
    <property type="match status" value="1"/>
</dbReference>
<dbReference type="CDD" id="cd02573">
    <property type="entry name" value="PseudoU_synth_EcTruB"/>
    <property type="match status" value="1"/>
</dbReference>
<dbReference type="EMBL" id="JARRAG010000002">
    <property type="protein sequence ID" value="MDG3004222.1"/>
    <property type="molecule type" value="Genomic_DNA"/>
</dbReference>
<dbReference type="PANTHER" id="PTHR13767">
    <property type="entry name" value="TRNA-PSEUDOURIDINE SYNTHASE"/>
    <property type="match status" value="1"/>
</dbReference>
<organism evidence="8 9">
    <name type="scientific">Paludisphaera mucosa</name>
    <dbReference type="NCBI Taxonomy" id="3030827"/>
    <lineage>
        <taxon>Bacteria</taxon>
        <taxon>Pseudomonadati</taxon>
        <taxon>Planctomycetota</taxon>
        <taxon>Planctomycetia</taxon>
        <taxon>Isosphaerales</taxon>
        <taxon>Isosphaeraceae</taxon>
        <taxon>Paludisphaera</taxon>
    </lineage>
</organism>
<dbReference type="RefSeq" id="WP_277860583.1">
    <property type="nucleotide sequence ID" value="NZ_JARRAG010000002.1"/>
</dbReference>
<evidence type="ECO:0000259" key="6">
    <source>
        <dbReference type="Pfam" id="PF01509"/>
    </source>
</evidence>
<dbReference type="InterPro" id="IPR002501">
    <property type="entry name" value="PsdUridine_synth_N"/>
</dbReference>
<accession>A0ABT6F9F2</accession>
<comment type="similarity">
    <text evidence="2 5">Belongs to the pseudouridine synthase TruB family. Type 1 subfamily.</text>
</comment>